<gene>
    <name evidence="2" type="ORF">G5714_020635</name>
</gene>
<dbReference type="AlphaFoldDB" id="A0A7J6BW89"/>
<evidence type="ECO:0000313" key="2">
    <source>
        <dbReference type="EMBL" id="KAF4098605.1"/>
    </source>
</evidence>
<reference evidence="2 3" key="1">
    <citation type="submission" date="2020-04" db="EMBL/GenBank/DDBJ databases">
        <title>Chromosome-level genome assembly of a cyprinid fish Onychostoma macrolepis by integration of Nanopore Sequencing, Bionano and Hi-C technology.</title>
        <authorList>
            <person name="Wang D."/>
        </authorList>
    </citation>
    <scope>NUCLEOTIDE SEQUENCE [LARGE SCALE GENOMIC DNA]</scope>
    <source>
        <strain evidence="2">SWU-2019</strain>
        <tissue evidence="2">Muscle</tissue>
    </source>
</reference>
<evidence type="ECO:0000313" key="3">
    <source>
        <dbReference type="Proteomes" id="UP000579812"/>
    </source>
</evidence>
<sequence length="80" mass="8760">MEADTPSLPLLCSGELRTDKDDLSRLPLLREPIKPSDGHESCVFCLGHAHAEAALGGRTAPLRRYESPDSQAPCGHRPRR</sequence>
<protein>
    <submittedName>
        <fullName evidence="2">Uncharacterized protein</fullName>
    </submittedName>
</protein>
<accession>A0A7J6BW89</accession>
<dbReference type="Proteomes" id="UP000579812">
    <property type="component" value="Unassembled WGS sequence"/>
</dbReference>
<comment type="caution">
    <text evidence="2">The sequence shown here is derived from an EMBL/GenBank/DDBJ whole genome shotgun (WGS) entry which is preliminary data.</text>
</comment>
<proteinExistence type="predicted"/>
<name>A0A7J6BW89_9TELE</name>
<dbReference type="EMBL" id="JAAMOB010000021">
    <property type="protein sequence ID" value="KAF4098605.1"/>
    <property type="molecule type" value="Genomic_DNA"/>
</dbReference>
<keyword evidence="3" id="KW-1185">Reference proteome</keyword>
<evidence type="ECO:0000256" key="1">
    <source>
        <dbReference type="SAM" id="MobiDB-lite"/>
    </source>
</evidence>
<feature type="region of interest" description="Disordered" evidence="1">
    <location>
        <begin position="58"/>
        <end position="80"/>
    </location>
</feature>
<organism evidence="2 3">
    <name type="scientific">Onychostoma macrolepis</name>
    <dbReference type="NCBI Taxonomy" id="369639"/>
    <lineage>
        <taxon>Eukaryota</taxon>
        <taxon>Metazoa</taxon>
        <taxon>Chordata</taxon>
        <taxon>Craniata</taxon>
        <taxon>Vertebrata</taxon>
        <taxon>Euteleostomi</taxon>
        <taxon>Actinopterygii</taxon>
        <taxon>Neopterygii</taxon>
        <taxon>Teleostei</taxon>
        <taxon>Ostariophysi</taxon>
        <taxon>Cypriniformes</taxon>
        <taxon>Cyprinidae</taxon>
        <taxon>Acrossocheilinae</taxon>
        <taxon>Onychostoma</taxon>
    </lineage>
</organism>